<evidence type="ECO:0000313" key="9">
    <source>
        <dbReference type="EMBL" id="KXT09740.1"/>
    </source>
</evidence>
<comment type="caution">
    <text evidence="9">The sequence shown here is derived from an EMBL/GenBank/DDBJ whole genome shotgun (WGS) entry which is preliminary data.</text>
</comment>
<keyword evidence="3 7" id="KW-0489">Methyltransferase</keyword>
<comment type="catalytic activity">
    <reaction evidence="6 7">
        <text>L-arginyl-[protein] + 2 S-adenosyl-L-methionine = N(omega),N(omega)'-dimethyl-L-arginyl-[protein] + 2 S-adenosyl-L-homocysteine + 2 H(+)</text>
        <dbReference type="Rhea" id="RHEA:48108"/>
        <dbReference type="Rhea" id="RHEA-COMP:10532"/>
        <dbReference type="Rhea" id="RHEA-COMP:11992"/>
        <dbReference type="ChEBI" id="CHEBI:15378"/>
        <dbReference type="ChEBI" id="CHEBI:29965"/>
        <dbReference type="ChEBI" id="CHEBI:57856"/>
        <dbReference type="ChEBI" id="CHEBI:59789"/>
        <dbReference type="ChEBI" id="CHEBI:88221"/>
        <dbReference type="EC" id="2.1.1.320"/>
    </reaction>
</comment>
<dbReference type="SUPFAM" id="SSF53335">
    <property type="entry name" value="S-adenosyl-L-methionine-dependent methyltransferases"/>
    <property type="match status" value="2"/>
</dbReference>
<proteinExistence type="inferred from homology"/>
<gene>
    <name evidence="9" type="ORF">AC579_9316</name>
</gene>
<dbReference type="PANTHER" id="PTHR12049:SF7">
    <property type="entry name" value="PROTEIN ARGININE METHYLTRANSFERASE NDUFAF7, MITOCHONDRIAL"/>
    <property type="match status" value="1"/>
</dbReference>
<evidence type="ECO:0000256" key="3">
    <source>
        <dbReference type="ARBA" id="ARBA00022603"/>
    </source>
</evidence>
<dbReference type="GO" id="GO:0035243">
    <property type="term" value="F:protein-arginine omega-N symmetric methyltransferase activity"/>
    <property type="evidence" value="ECO:0007669"/>
    <property type="project" value="UniProtKB-EC"/>
</dbReference>
<dbReference type="InterPro" id="IPR003788">
    <property type="entry name" value="NDUFAF7"/>
</dbReference>
<dbReference type="STRING" id="113226.A0A139I4Q0"/>
<dbReference type="GO" id="GO:0032259">
    <property type="term" value="P:methylation"/>
    <property type="evidence" value="ECO:0007669"/>
    <property type="project" value="UniProtKB-KW"/>
</dbReference>
<reference evidence="9 10" key="1">
    <citation type="submission" date="2015-07" db="EMBL/GenBank/DDBJ databases">
        <title>Comparative genomics of the Sigatoka disease complex on banana suggests a link between parallel evolutionary changes in Pseudocercospora fijiensis and Pseudocercospora eumusae and increased virulence on the banana host.</title>
        <authorList>
            <person name="Chang T.-C."/>
            <person name="Salvucci A."/>
            <person name="Crous P.W."/>
            <person name="Stergiopoulos I."/>
        </authorList>
    </citation>
    <scope>NUCLEOTIDE SEQUENCE [LARGE SCALE GENOMIC DNA]</scope>
    <source>
        <strain evidence="9 10">CBS 116634</strain>
    </source>
</reference>
<dbReference type="PANTHER" id="PTHR12049">
    <property type="entry name" value="PROTEIN ARGININE METHYLTRANSFERASE NDUFAF7, MITOCHONDRIAL"/>
    <property type="match status" value="1"/>
</dbReference>
<feature type="region of interest" description="Disordered" evidence="8">
    <location>
        <begin position="355"/>
        <end position="382"/>
    </location>
</feature>
<dbReference type="GO" id="GO:0005739">
    <property type="term" value="C:mitochondrion"/>
    <property type="evidence" value="ECO:0007669"/>
    <property type="project" value="UniProtKB-SubCell"/>
</dbReference>
<dbReference type="InterPro" id="IPR029063">
    <property type="entry name" value="SAM-dependent_MTases_sf"/>
</dbReference>
<dbReference type="AlphaFoldDB" id="A0A139I4Q0"/>
<dbReference type="Pfam" id="PF02636">
    <property type="entry name" value="Methyltransf_28"/>
    <property type="match status" value="1"/>
</dbReference>
<dbReference type="GO" id="GO:0032981">
    <property type="term" value="P:mitochondrial respiratory chain complex I assembly"/>
    <property type="evidence" value="ECO:0007669"/>
    <property type="project" value="TreeGrafter"/>
</dbReference>
<keyword evidence="5 7" id="KW-0496">Mitochondrion</keyword>
<evidence type="ECO:0000256" key="8">
    <source>
        <dbReference type="SAM" id="MobiDB-lite"/>
    </source>
</evidence>
<sequence length="540" mass="59101">MRRSLVRSARQALVNSQNTRWSAVGALGARRSSTDSGHKWSGHKWSTPLARQLAEAITTTGPLPVASFMRQVLTSDLGGYYTGALSSDRDQFGARGDFVTSPEISQIFGELIGVWIVAEWIAQGRKSEGVYLMEVGPGRGTLMSDMLRTIRNFPHLAKAVEAVYLIEASVTLRKAQHELLCGDNPTTETKAGWESISRHSPDLKIVWTEDHKFVPRDASKTPFIIAHEFFDALPIHIFQSTFIQPNEQKQIQTPTGPIQTKQKTQEGHQWRELLVSPKPPHRLKSGEPEFELSMSKTATPHSMYLPETSPRYAALKTTDGATVEVSPESQTYTRDMAIRIGGSNPEEIAAHQQQATKSKTAIPGRQVSQAPRETPLNKPSPSGAALIIDYGPPDRVPANSLRGIRQHKIVSPFDEPGATDVSADVDFLGLAETAIDSSPGVEVHGPVDQARFLTAMGIEERAAQLVKKALDDERAGKGGNDKAELTETVKRIESGWKRLTDVSPQGMGRLYQVMAIVPYSPPAPGQQQRRPVGFGGDVQA</sequence>
<dbReference type="InterPro" id="IPR038375">
    <property type="entry name" value="NDUFAF7_sf"/>
</dbReference>
<protein>
    <recommendedName>
        <fullName evidence="7">Protein arginine methyltransferase NDUFAF7</fullName>
        <ecNumber evidence="7">2.1.1.320</ecNumber>
    </recommendedName>
</protein>
<keyword evidence="10" id="KW-1185">Reference proteome</keyword>
<comment type="similarity">
    <text evidence="2 7">Belongs to the NDUFAF7 family.</text>
</comment>
<dbReference type="EMBL" id="LFZO01000309">
    <property type="protein sequence ID" value="KXT09740.1"/>
    <property type="molecule type" value="Genomic_DNA"/>
</dbReference>
<evidence type="ECO:0000256" key="4">
    <source>
        <dbReference type="ARBA" id="ARBA00022679"/>
    </source>
</evidence>
<dbReference type="EC" id="2.1.1.320" evidence="7"/>
<evidence type="ECO:0000256" key="6">
    <source>
        <dbReference type="ARBA" id="ARBA00048612"/>
    </source>
</evidence>
<dbReference type="Gene3D" id="3.40.50.12710">
    <property type="match status" value="1"/>
</dbReference>
<accession>A0A139I4Q0</accession>
<dbReference type="Proteomes" id="UP000073492">
    <property type="component" value="Unassembled WGS sequence"/>
</dbReference>
<keyword evidence="4 7" id="KW-0808">Transferase</keyword>
<evidence type="ECO:0000313" key="10">
    <source>
        <dbReference type="Proteomes" id="UP000073492"/>
    </source>
</evidence>
<dbReference type="OrthoDB" id="5595109at2759"/>
<evidence type="ECO:0000256" key="7">
    <source>
        <dbReference type="RuleBase" id="RU364114"/>
    </source>
</evidence>
<evidence type="ECO:0000256" key="5">
    <source>
        <dbReference type="ARBA" id="ARBA00023128"/>
    </source>
</evidence>
<feature type="region of interest" description="Disordered" evidence="8">
    <location>
        <begin position="520"/>
        <end position="540"/>
    </location>
</feature>
<comment type="subcellular location">
    <subcellularLocation>
        <location evidence="1 7">Mitochondrion</location>
    </subcellularLocation>
</comment>
<evidence type="ECO:0000256" key="1">
    <source>
        <dbReference type="ARBA" id="ARBA00004173"/>
    </source>
</evidence>
<name>A0A139I4Q0_9PEZI</name>
<comment type="function">
    <text evidence="7">Arginine methyltransferase involved in the assembly or stability of mitochondrial NADH:ubiquinone oxidoreductase complex (complex I).</text>
</comment>
<organism evidence="9 10">
    <name type="scientific">Pseudocercospora musae</name>
    <dbReference type="NCBI Taxonomy" id="113226"/>
    <lineage>
        <taxon>Eukaryota</taxon>
        <taxon>Fungi</taxon>
        <taxon>Dikarya</taxon>
        <taxon>Ascomycota</taxon>
        <taxon>Pezizomycotina</taxon>
        <taxon>Dothideomycetes</taxon>
        <taxon>Dothideomycetidae</taxon>
        <taxon>Mycosphaerellales</taxon>
        <taxon>Mycosphaerellaceae</taxon>
        <taxon>Pseudocercospora</taxon>
    </lineage>
</organism>
<evidence type="ECO:0000256" key="2">
    <source>
        <dbReference type="ARBA" id="ARBA00005891"/>
    </source>
</evidence>